<organism evidence="1">
    <name type="scientific">viral metagenome</name>
    <dbReference type="NCBI Taxonomy" id="1070528"/>
    <lineage>
        <taxon>unclassified sequences</taxon>
        <taxon>metagenomes</taxon>
        <taxon>organismal metagenomes</taxon>
    </lineage>
</organism>
<sequence>MTNRFDELKEACNYDITGQKYTTAYSDIIRYKGRTVIIHGFPACPECHYTLLRLYFENAWYCTHCKTEWTRVELVEAIENESALMTVSVRGLSD</sequence>
<dbReference type="EMBL" id="MT143051">
    <property type="protein sequence ID" value="QJA92251.1"/>
    <property type="molecule type" value="Genomic_DNA"/>
</dbReference>
<protein>
    <submittedName>
        <fullName evidence="1">Uncharacterized protein</fullName>
    </submittedName>
</protein>
<reference evidence="1" key="1">
    <citation type="submission" date="2020-03" db="EMBL/GenBank/DDBJ databases">
        <title>The deep terrestrial virosphere.</title>
        <authorList>
            <person name="Holmfeldt K."/>
            <person name="Nilsson E."/>
            <person name="Simone D."/>
            <person name="Lopez-Fernandez M."/>
            <person name="Wu X."/>
            <person name="de Brujin I."/>
            <person name="Lundin D."/>
            <person name="Andersson A."/>
            <person name="Bertilsson S."/>
            <person name="Dopson M."/>
        </authorList>
    </citation>
    <scope>NUCLEOTIDE SEQUENCE</scope>
    <source>
        <strain evidence="1">MM415B04765</strain>
    </source>
</reference>
<accession>A0A6M3LGJ8</accession>
<evidence type="ECO:0000313" key="1">
    <source>
        <dbReference type="EMBL" id="QJA92251.1"/>
    </source>
</evidence>
<proteinExistence type="predicted"/>
<name>A0A6M3LGJ8_9ZZZZ</name>
<dbReference type="AlphaFoldDB" id="A0A6M3LGJ8"/>
<gene>
    <name evidence="1" type="ORF">MM415B04765_0004</name>
</gene>